<dbReference type="AlphaFoldDB" id="W6TFB9"/>
<accession>W6TFB9</accession>
<reference evidence="1 2" key="1">
    <citation type="journal article" date="2014" name="FEMS Microbiol. Lett.">
        <title>Draft genome sequences of three Holospora species (Holospora obtusa, Holospora undulata, and Holospora elegans), endonuclear symbiotic bacteria of the ciliate Paramecium caudatum.</title>
        <authorList>
            <person name="Dohra H."/>
            <person name="Tanaka K."/>
            <person name="Suzuki T."/>
            <person name="Fujishima M."/>
            <person name="Suzuki H."/>
        </authorList>
    </citation>
    <scope>NUCLEOTIDE SEQUENCE [LARGE SCALE GENOMIC DNA]</scope>
    <source>
        <strain evidence="1 2">F1</strain>
    </source>
</reference>
<dbReference type="EMBL" id="AWTR02000014">
    <property type="protein sequence ID" value="ETZ07684.1"/>
    <property type="molecule type" value="Genomic_DNA"/>
</dbReference>
<dbReference type="STRING" id="1399147.P618_200117"/>
<name>W6TFB9_HOLOB</name>
<gene>
    <name evidence="1" type="ORF">P618_200117</name>
</gene>
<evidence type="ECO:0000313" key="2">
    <source>
        <dbReference type="Proteomes" id="UP000019112"/>
    </source>
</evidence>
<organism evidence="1 2">
    <name type="scientific">Holospora obtusa F1</name>
    <dbReference type="NCBI Taxonomy" id="1399147"/>
    <lineage>
        <taxon>Bacteria</taxon>
        <taxon>Pseudomonadati</taxon>
        <taxon>Pseudomonadota</taxon>
        <taxon>Alphaproteobacteria</taxon>
        <taxon>Holosporales</taxon>
        <taxon>Holosporaceae</taxon>
        <taxon>Holospora</taxon>
    </lineage>
</organism>
<comment type="caution">
    <text evidence="1">The sequence shown here is derived from an EMBL/GenBank/DDBJ whole genome shotgun (WGS) entry which is preliminary data.</text>
</comment>
<dbReference type="Proteomes" id="UP000019112">
    <property type="component" value="Unassembled WGS sequence"/>
</dbReference>
<proteinExistence type="predicted"/>
<keyword evidence="2" id="KW-1185">Reference proteome</keyword>
<protein>
    <submittedName>
        <fullName evidence="1">Uncharacterized protein</fullName>
    </submittedName>
</protein>
<evidence type="ECO:0000313" key="1">
    <source>
        <dbReference type="EMBL" id="ETZ07684.1"/>
    </source>
</evidence>
<sequence length="35" mass="4053">MILKSSFKNNIPLKKRQHQLKCATGPAHEKFFVVI</sequence>